<dbReference type="SUPFAM" id="SSF118290">
    <property type="entry name" value="WRKY DNA-binding domain"/>
    <property type="match status" value="1"/>
</dbReference>
<evidence type="ECO:0000256" key="5">
    <source>
        <dbReference type="ARBA" id="ARBA00023242"/>
    </source>
</evidence>
<dbReference type="OrthoDB" id="1931489at2759"/>
<feature type="domain" description="WRKY" evidence="8">
    <location>
        <begin position="88"/>
        <end position="153"/>
    </location>
</feature>
<dbReference type="Gene3D" id="2.20.25.80">
    <property type="entry name" value="WRKY domain"/>
    <property type="match status" value="1"/>
</dbReference>
<dbReference type="InterPro" id="IPR036576">
    <property type="entry name" value="WRKY_dom_sf"/>
</dbReference>
<dbReference type="KEGG" id="csv:101204768"/>
<dbReference type="PANTHER" id="PTHR31429:SF3">
    <property type="entry name" value="WRKY TRANSCRIPTION FACTOR 40-RELATED"/>
    <property type="match status" value="1"/>
</dbReference>
<evidence type="ECO:0000256" key="1">
    <source>
        <dbReference type="ARBA" id="ARBA00004123"/>
    </source>
</evidence>
<dbReference type="SMART" id="SM00774">
    <property type="entry name" value="WRKY"/>
    <property type="match status" value="1"/>
</dbReference>
<dbReference type="GO" id="GO:0003700">
    <property type="term" value="F:DNA-binding transcription factor activity"/>
    <property type="evidence" value="ECO:0007669"/>
    <property type="project" value="InterPro"/>
</dbReference>
<evidence type="ECO:0000259" key="9">
    <source>
        <dbReference type="PROSITE" id="PS51438"/>
    </source>
</evidence>
<reference evidence="10 11" key="1">
    <citation type="journal article" date="2009" name="Nat. Genet.">
        <title>The genome of the cucumber, Cucumis sativus L.</title>
        <authorList>
            <person name="Huang S."/>
            <person name="Li R."/>
            <person name="Zhang Z."/>
            <person name="Li L."/>
            <person name="Gu X."/>
            <person name="Fan W."/>
            <person name="Lucas W.J."/>
            <person name="Wang X."/>
            <person name="Xie B."/>
            <person name="Ni P."/>
            <person name="Ren Y."/>
            <person name="Zhu H."/>
            <person name="Li J."/>
            <person name="Lin K."/>
            <person name="Jin W."/>
            <person name="Fei Z."/>
            <person name="Li G."/>
            <person name="Staub J."/>
            <person name="Kilian A."/>
            <person name="van der Vossen E.A."/>
            <person name="Wu Y."/>
            <person name="Guo J."/>
            <person name="He J."/>
            <person name="Jia Z."/>
            <person name="Ren Y."/>
            <person name="Tian G."/>
            <person name="Lu Y."/>
            <person name="Ruan J."/>
            <person name="Qian W."/>
            <person name="Wang M."/>
            <person name="Huang Q."/>
            <person name="Li B."/>
            <person name="Xuan Z."/>
            <person name="Cao J."/>
            <person name="Asan"/>
            <person name="Wu Z."/>
            <person name="Zhang J."/>
            <person name="Cai Q."/>
            <person name="Bai Y."/>
            <person name="Zhao B."/>
            <person name="Han Y."/>
            <person name="Li Y."/>
            <person name="Li X."/>
            <person name="Wang S."/>
            <person name="Shi Q."/>
            <person name="Liu S."/>
            <person name="Cho W.K."/>
            <person name="Kim J.Y."/>
            <person name="Xu Y."/>
            <person name="Heller-Uszynska K."/>
            <person name="Miao H."/>
            <person name="Cheng Z."/>
            <person name="Zhang S."/>
            <person name="Wu J."/>
            <person name="Yang Y."/>
            <person name="Kang H."/>
            <person name="Li M."/>
            <person name="Liang H."/>
            <person name="Ren X."/>
            <person name="Shi Z."/>
            <person name="Wen M."/>
            <person name="Jian M."/>
            <person name="Yang H."/>
            <person name="Zhang G."/>
            <person name="Yang Z."/>
            <person name="Chen R."/>
            <person name="Liu S."/>
            <person name="Li J."/>
            <person name="Ma L."/>
            <person name="Liu H."/>
            <person name="Zhou Y."/>
            <person name="Zhao J."/>
            <person name="Fang X."/>
            <person name="Li G."/>
            <person name="Fang L."/>
            <person name="Li Y."/>
            <person name="Liu D."/>
            <person name="Zheng H."/>
            <person name="Zhang Y."/>
            <person name="Qin N."/>
            <person name="Li Z."/>
            <person name="Yang G."/>
            <person name="Yang S."/>
            <person name="Bolund L."/>
            <person name="Kristiansen K."/>
            <person name="Zheng H."/>
            <person name="Li S."/>
            <person name="Zhang X."/>
            <person name="Yang H."/>
            <person name="Wang J."/>
            <person name="Sun R."/>
            <person name="Zhang B."/>
            <person name="Jiang S."/>
            <person name="Wang J."/>
            <person name="Du Y."/>
            <person name="Li S."/>
        </authorList>
    </citation>
    <scope>NUCLEOTIDE SEQUENCE [LARGE SCALE GENOMIC DNA]</scope>
    <source>
        <strain evidence="11">cv. 9930</strain>
    </source>
</reference>
<name>A0A0A0LMJ1_CUCSA</name>
<dbReference type="OMA" id="GGTHEYK"/>
<keyword evidence="3" id="KW-0238">DNA-binding</keyword>
<keyword evidence="11" id="KW-1185">Reference proteome</keyword>
<feature type="domain" description="Albumin" evidence="9">
    <location>
        <begin position="1"/>
        <end position="17"/>
    </location>
</feature>
<feature type="compositionally biased region" description="Basic and acidic residues" evidence="7">
    <location>
        <begin position="146"/>
        <end position="155"/>
    </location>
</feature>
<keyword evidence="4" id="KW-0804">Transcription</keyword>
<dbReference type="eggNOG" id="ENOG502RY1M">
    <property type="taxonomic scope" value="Eukaryota"/>
</dbReference>
<keyword evidence="6" id="KW-0175">Coiled coil</keyword>
<dbReference type="GO" id="GO:0005615">
    <property type="term" value="C:extracellular space"/>
    <property type="evidence" value="ECO:0007669"/>
    <property type="project" value="InterPro"/>
</dbReference>
<gene>
    <name evidence="10" type="ORF">Csa_2G382660</name>
</gene>
<dbReference type="AlphaFoldDB" id="A0A0A0LMJ1"/>
<dbReference type="EMBL" id="CM002923">
    <property type="protein sequence ID" value="KGN62993.1"/>
    <property type="molecule type" value="Genomic_DNA"/>
</dbReference>
<dbReference type="Proteomes" id="UP000029981">
    <property type="component" value="Chromosome 2"/>
</dbReference>
<evidence type="ECO:0000259" key="8">
    <source>
        <dbReference type="PROSITE" id="PS50811"/>
    </source>
</evidence>
<protein>
    <recommendedName>
        <fullName evidence="12">WRKY domain-containing protein</fullName>
    </recommendedName>
</protein>
<evidence type="ECO:0008006" key="12">
    <source>
        <dbReference type="Google" id="ProtNLM"/>
    </source>
</evidence>
<evidence type="ECO:0000256" key="2">
    <source>
        <dbReference type="ARBA" id="ARBA00023015"/>
    </source>
</evidence>
<dbReference type="InterPro" id="IPR044810">
    <property type="entry name" value="WRKY_plant"/>
</dbReference>
<evidence type="ECO:0000313" key="11">
    <source>
        <dbReference type="Proteomes" id="UP000029981"/>
    </source>
</evidence>
<evidence type="ECO:0000256" key="6">
    <source>
        <dbReference type="SAM" id="Coils"/>
    </source>
</evidence>
<reference evidence="10 11" key="4">
    <citation type="journal article" date="2011" name="BMC Genomics">
        <title>RNA-Seq improves annotation of protein-coding genes in the cucumber genome.</title>
        <authorList>
            <person name="Li Z."/>
            <person name="Zhang Z."/>
            <person name="Yan P."/>
            <person name="Huang S."/>
            <person name="Fei Z."/>
            <person name="Lin K."/>
        </authorList>
    </citation>
    <scope>NUCLEOTIDE SEQUENCE [LARGE SCALE GENOMIC DNA]</scope>
    <source>
        <strain evidence="11">cv. 9930</strain>
    </source>
</reference>
<reference evidence="10 11" key="3">
    <citation type="journal article" date="2010" name="BMC Genomics">
        <title>Transcriptome sequencing and comparative analysis of cucumber flowers with different sex types.</title>
        <authorList>
            <person name="Guo S."/>
            <person name="Zheng Y."/>
            <person name="Joung J.G."/>
            <person name="Liu S."/>
            <person name="Zhang Z."/>
            <person name="Crasta O.R."/>
            <person name="Sobral B.W."/>
            <person name="Xu Y."/>
            <person name="Huang S."/>
            <person name="Fei Z."/>
        </authorList>
    </citation>
    <scope>NUCLEOTIDE SEQUENCE [LARGE SCALE GENOMIC DNA]</scope>
    <source>
        <strain evidence="11">cv. 9930</strain>
    </source>
</reference>
<feature type="region of interest" description="Disordered" evidence="7">
    <location>
        <begin position="146"/>
        <end position="181"/>
    </location>
</feature>
<evidence type="ECO:0000256" key="3">
    <source>
        <dbReference type="ARBA" id="ARBA00023125"/>
    </source>
</evidence>
<sequence length="203" mass="22816">MDSKVECLQTELEKLRKENEALKLMLKVVSIKNLVSQVDVCSRDHRHDQNDEGSRSERANLKVSPPALALALETSSTTQAYARTTFKDQALMVKDGYKWRKYGQKITKDNQSPRAYFKCSSPGCPVKKKVQRSLENKSMVIVTYDGHHNHNHNHENASPPPLSSSQRGSSSSPPLPVETNRVALPMSLNLDLTLSRHADDHKL</sequence>
<dbReference type="GO" id="GO:0043565">
    <property type="term" value="F:sequence-specific DNA binding"/>
    <property type="evidence" value="ECO:0007669"/>
    <property type="project" value="InterPro"/>
</dbReference>
<accession>A0A0A0LMJ1</accession>
<feature type="compositionally biased region" description="Low complexity" evidence="7">
    <location>
        <begin position="163"/>
        <end position="172"/>
    </location>
</feature>
<dbReference type="Pfam" id="PF03106">
    <property type="entry name" value="WRKY"/>
    <property type="match status" value="1"/>
</dbReference>
<dbReference type="PROSITE" id="PS51438">
    <property type="entry name" value="ALBUMIN_2"/>
    <property type="match status" value="1"/>
</dbReference>
<dbReference type="GO" id="GO:0005634">
    <property type="term" value="C:nucleus"/>
    <property type="evidence" value="ECO:0007669"/>
    <property type="project" value="UniProtKB-SubCell"/>
</dbReference>
<organism evidence="10 11">
    <name type="scientific">Cucumis sativus</name>
    <name type="common">Cucumber</name>
    <dbReference type="NCBI Taxonomy" id="3659"/>
    <lineage>
        <taxon>Eukaryota</taxon>
        <taxon>Viridiplantae</taxon>
        <taxon>Streptophyta</taxon>
        <taxon>Embryophyta</taxon>
        <taxon>Tracheophyta</taxon>
        <taxon>Spermatophyta</taxon>
        <taxon>Magnoliopsida</taxon>
        <taxon>eudicotyledons</taxon>
        <taxon>Gunneridae</taxon>
        <taxon>Pentapetalae</taxon>
        <taxon>rosids</taxon>
        <taxon>fabids</taxon>
        <taxon>Cucurbitales</taxon>
        <taxon>Cucurbitaceae</taxon>
        <taxon>Benincaseae</taxon>
        <taxon>Cucumis</taxon>
    </lineage>
</organism>
<dbReference type="InterPro" id="IPR014760">
    <property type="entry name" value="Serum_albumin_N"/>
</dbReference>
<comment type="subcellular location">
    <subcellularLocation>
        <location evidence="1">Nucleus</location>
    </subcellularLocation>
</comment>
<dbReference type="InterPro" id="IPR003657">
    <property type="entry name" value="WRKY_dom"/>
</dbReference>
<evidence type="ECO:0000256" key="4">
    <source>
        <dbReference type="ARBA" id="ARBA00023163"/>
    </source>
</evidence>
<keyword evidence="2" id="KW-0805">Transcription regulation</keyword>
<dbReference type="PANTHER" id="PTHR31429">
    <property type="entry name" value="WRKY TRANSCRIPTION FACTOR 36-RELATED"/>
    <property type="match status" value="1"/>
</dbReference>
<evidence type="ECO:0000313" key="10">
    <source>
        <dbReference type="EMBL" id="KGN62993.1"/>
    </source>
</evidence>
<dbReference type="Gramene" id="KGN62993">
    <property type="protein sequence ID" value="KGN62993"/>
    <property type="gene ID" value="Csa_2G382660"/>
</dbReference>
<dbReference type="PROSITE" id="PS50811">
    <property type="entry name" value="WRKY"/>
    <property type="match status" value="1"/>
</dbReference>
<feature type="coiled-coil region" evidence="6">
    <location>
        <begin position="5"/>
        <end position="32"/>
    </location>
</feature>
<keyword evidence="5" id="KW-0539">Nucleus</keyword>
<proteinExistence type="predicted"/>
<reference evidence="10 11" key="2">
    <citation type="journal article" date="2009" name="PLoS ONE">
        <title>An integrated genetic and cytogenetic map of the cucumber genome.</title>
        <authorList>
            <person name="Ren Y."/>
            <person name="Zhang Z."/>
            <person name="Liu J."/>
            <person name="Staub J.E."/>
            <person name="Han Y."/>
            <person name="Cheng Z."/>
            <person name="Li X."/>
            <person name="Lu J."/>
            <person name="Miao H."/>
            <person name="Kang H."/>
            <person name="Xie B."/>
            <person name="Gu X."/>
            <person name="Wang X."/>
            <person name="Du Y."/>
            <person name="Jin W."/>
            <person name="Huang S."/>
        </authorList>
    </citation>
    <scope>NUCLEOTIDE SEQUENCE [LARGE SCALE GENOMIC DNA]</scope>
    <source>
        <strain evidence="11">cv. 9930</strain>
    </source>
</reference>
<evidence type="ECO:0000256" key="7">
    <source>
        <dbReference type="SAM" id="MobiDB-lite"/>
    </source>
</evidence>